<dbReference type="Pfam" id="PF00561">
    <property type="entry name" value="Abhydrolase_1"/>
    <property type="match status" value="1"/>
</dbReference>
<name>A0ABW1DD65_9ACTN</name>
<dbReference type="GO" id="GO:0016787">
    <property type="term" value="F:hydrolase activity"/>
    <property type="evidence" value="ECO:0007669"/>
    <property type="project" value="UniProtKB-KW"/>
</dbReference>
<dbReference type="Pfam" id="PF08386">
    <property type="entry name" value="Abhydrolase_4"/>
    <property type="match status" value="1"/>
</dbReference>
<dbReference type="SUPFAM" id="SSF53474">
    <property type="entry name" value="alpha/beta-Hydrolases"/>
    <property type="match status" value="1"/>
</dbReference>
<organism evidence="5 6">
    <name type="scientific">Nonomuraea insulae</name>
    <dbReference type="NCBI Taxonomy" id="1616787"/>
    <lineage>
        <taxon>Bacteria</taxon>
        <taxon>Bacillati</taxon>
        <taxon>Actinomycetota</taxon>
        <taxon>Actinomycetes</taxon>
        <taxon>Streptosporangiales</taxon>
        <taxon>Streptosporangiaceae</taxon>
        <taxon>Nonomuraea</taxon>
    </lineage>
</organism>
<dbReference type="Gene3D" id="3.40.50.1820">
    <property type="entry name" value="alpha/beta hydrolase"/>
    <property type="match status" value="1"/>
</dbReference>
<dbReference type="PANTHER" id="PTHR43248">
    <property type="entry name" value="2-SUCCINYL-6-HYDROXY-2,4-CYCLOHEXADIENE-1-CARBOXYLATE SYNTHASE"/>
    <property type="match status" value="1"/>
</dbReference>
<keyword evidence="6" id="KW-1185">Reference proteome</keyword>
<dbReference type="InterPro" id="IPR013595">
    <property type="entry name" value="Pept_S33_TAP-like_C"/>
</dbReference>
<protein>
    <submittedName>
        <fullName evidence="5">Alpha/beta fold hydrolase</fullName>
    </submittedName>
</protein>
<evidence type="ECO:0000313" key="6">
    <source>
        <dbReference type="Proteomes" id="UP001596058"/>
    </source>
</evidence>
<dbReference type="InterPro" id="IPR000073">
    <property type="entry name" value="AB_hydrolase_1"/>
</dbReference>
<comment type="caution">
    <text evidence="5">The sequence shown here is derived from an EMBL/GenBank/DDBJ whole genome shotgun (WGS) entry which is preliminary data.</text>
</comment>
<sequence length="531" mass="57518">MSTFDEPLVLPCAAGRRSEVEAGRVPCERPGLPIDDWSNVRRRFPKLATAFVVMAALLPLSMTGAANAEQGVKGAIAWGPCEEEPTVECGTLAVPIDWSKPDGPAVELVLARRKATDPAARIGSLLTNPGGPGNSGVNDILRPSGFSEEVQRRFDIVSYDPRGVARSGSITCSASVYNEMPSPVMTSQADYDKWVAFDQKLRADCRARTGPLYDHVDSVNVARDMNAIRAALGEDKLTSYGVSYGTLAQQMYAELFPNRVRAMVLDGNMDHSLNVKAFQVTEAAGVEDAFSEFVAWCDRDTDCVLHGRDVRALWKGLVAKADRGELYWPGETDRAVSAHNLLWLGVVLNEAPDWALEAQVLLALDGGPVPDDMPGPPGNGPVDGETAELPTAILCQDFNLKVRDYAEYADVMRSSNAVAPTMRYNPMPMGDMPICQSGPVTNPQHRLRYTGSAPLLVATSLHDPDTPYMWSANVARQLGSKAALLTYEGWGHGVYGMTQCTTEAMDNYLISLTVPAQGARCPAEEPEAKRK</sequence>
<dbReference type="Proteomes" id="UP001596058">
    <property type="component" value="Unassembled WGS sequence"/>
</dbReference>
<dbReference type="PANTHER" id="PTHR43248:SF25">
    <property type="entry name" value="AB HYDROLASE-1 DOMAIN-CONTAINING PROTEIN-RELATED"/>
    <property type="match status" value="1"/>
</dbReference>
<reference evidence="6" key="1">
    <citation type="journal article" date="2019" name="Int. J. Syst. Evol. Microbiol.">
        <title>The Global Catalogue of Microorganisms (GCM) 10K type strain sequencing project: providing services to taxonomists for standard genome sequencing and annotation.</title>
        <authorList>
            <consortium name="The Broad Institute Genomics Platform"/>
            <consortium name="The Broad Institute Genome Sequencing Center for Infectious Disease"/>
            <person name="Wu L."/>
            <person name="Ma J."/>
        </authorList>
    </citation>
    <scope>NUCLEOTIDE SEQUENCE [LARGE SCALE GENOMIC DNA]</scope>
    <source>
        <strain evidence="6">CCUG 53903</strain>
    </source>
</reference>
<proteinExistence type="inferred from homology"/>
<dbReference type="InterPro" id="IPR051601">
    <property type="entry name" value="Serine_prot/Carboxylest_S33"/>
</dbReference>
<feature type="domain" description="Peptidase S33 tripeptidyl aminopeptidase-like C-terminal" evidence="4">
    <location>
        <begin position="434"/>
        <end position="521"/>
    </location>
</feature>
<evidence type="ECO:0000256" key="1">
    <source>
        <dbReference type="ARBA" id="ARBA00010088"/>
    </source>
</evidence>
<evidence type="ECO:0000259" key="4">
    <source>
        <dbReference type="Pfam" id="PF08386"/>
    </source>
</evidence>
<feature type="domain" description="AB hydrolase-1" evidence="3">
    <location>
        <begin position="125"/>
        <end position="316"/>
    </location>
</feature>
<dbReference type="EMBL" id="JBHSPA010000130">
    <property type="protein sequence ID" value="MFC5835531.1"/>
    <property type="molecule type" value="Genomic_DNA"/>
</dbReference>
<evidence type="ECO:0000313" key="5">
    <source>
        <dbReference type="EMBL" id="MFC5835531.1"/>
    </source>
</evidence>
<dbReference type="RefSeq" id="WP_379524947.1">
    <property type="nucleotide sequence ID" value="NZ_JBHSPA010000130.1"/>
</dbReference>
<accession>A0ABW1DD65</accession>
<gene>
    <name evidence="5" type="ORF">ACFPZ3_67920</name>
</gene>
<keyword evidence="2 5" id="KW-0378">Hydrolase</keyword>
<comment type="similarity">
    <text evidence="1">Belongs to the peptidase S33 family.</text>
</comment>
<evidence type="ECO:0000259" key="3">
    <source>
        <dbReference type="Pfam" id="PF00561"/>
    </source>
</evidence>
<evidence type="ECO:0000256" key="2">
    <source>
        <dbReference type="ARBA" id="ARBA00022801"/>
    </source>
</evidence>
<dbReference type="InterPro" id="IPR029058">
    <property type="entry name" value="AB_hydrolase_fold"/>
</dbReference>